<keyword evidence="2" id="KW-1185">Reference proteome</keyword>
<sequence length="126" mass="14303">MLEQKGKKYADLSDYVDVVLRRKIGSSKQQGTSYLSSVLLGGCFEEEGWRKSMIHGLPAANADLTDLSIDFQKLHNFIQIRDLCLDHRERFPNRTPNPPTDTILIISTLSISLSFIPRRELLITAQ</sequence>
<dbReference type="Proteomes" id="UP001607303">
    <property type="component" value="Unassembled WGS sequence"/>
</dbReference>
<protein>
    <submittedName>
        <fullName evidence="1">Uncharacterized protein</fullName>
    </submittedName>
</protein>
<proteinExistence type="predicted"/>
<name>A0ABD2B5B0_VESMC</name>
<comment type="caution">
    <text evidence="1">The sequence shown here is derived from an EMBL/GenBank/DDBJ whole genome shotgun (WGS) entry which is preliminary data.</text>
</comment>
<evidence type="ECO:0000313" key="2">
    <source>
        <dbReference type="Proteomes" id="UP001607303"/>
    </source>
</evidence>
<gene>
    <name evidence="1" type="ORF">V1477_017194</name>
</gene>
<accession>A0ABD2B5B0</accession>
<evidence type="ECO:0000313" key="1">
    <source>
        <dbReference type="EMBL" id="KAL2727918.1"/>
    </source>
</evidence>
<reference evidence="1 2" key="1">
    <citation type="journal article" date="2024" name="Ann. Entomol. Soc. Am.">
        <title>Genomic analyses of the southern and eastern yellowjacket wasps (Hymenoptera: Vespidae) reveal evolutionary signatures of social life.</title>
        <authorList>
            <person name="Catto M.A."/>
            <person name="Caine P.B."/>
            <person name="Orr S.E."/>
            <person name="Hunt B.G."/>
            <person name="Goodisman M.A.D."/>
        </authorList>
    </citation>
    <scope>NUCLEOTIDE SEQUENCE [LARGE SCALE GENOMIC DNA]</scope>
    <source>
        <strain evidence="1">232</strain>
        <tissue evidence="1">Head and thorax</tissue>
    </source>
</reference>
<dbReference type="EMBL" id="JAYRBN010000100">
    <property type="protein sequence ID" value="KAL2727918.1"/>
    <property type="molecule type" value="Genomic_DNA"/>
</dbReference>
<organism evidence="1 2">
    <name type="scientific">Vespula maculifrons</name>
    <name type="common">Eastern yellow jacket</name>
    <name type="synonym">Wasp</name>
    <dbReference type="NCBI Taxonomy" id="7453"/>
    <lineage>
        <taxon>Eukaryota</taxon>
        <taxon>Metazoa</taxon>
        <taxon>Ecdysozoa</taxon>
        <taxon>Arthropoda</taxon>
        <taxon>Hexapoda</taxon>
        <taxon>Insecta</taxon>
        <taxon>Pterygota</taxon>
        <taxon>Neoptera</taxon>
        <taxon>Endopterygota</taxon>
        <taxon>Hymenoptera</taxon>
        <taxon>Apocrita</taxon>
        <taxon>Aculeata</taxon>
        <taxon>Vespoidea</taxon>
        <taxon>Vespidae</taxon>
        <taxon>Vespinae</taxon>
        <taxon>Vespula</taxon>
    </lineage>
</organism>
<dbReference type="AlphaFoldDB" id="A0ABD2B5B0"/>